<organism evidence="1 2">
    <name type="scientific">Burkholderia contaminans</name>
    <dbReference type="NCBI Taxonomy" id="488447"/>
    <lineage>
        <taxon>Bacteria</taxon>
        <taxon>Pseudomonadati</taxon>
        <taxon>Pseudomonadota</taxon>
        <taxon>Betaproteobacteria</taxon>
        <taxon>Burkholderiales</taxon>
        <taxon>Burkholderiaceae</taxon>
        <taxon>Burkholderia</taxon>
        <taxon>Burkholderia cepacia complex</taxon>
    </lineage>
</organism>
<comment type="caution">
    <text evidence="1">The sequence shown here is derived from an EMBL/GenBank/DDBJ whole genome shotgun (WGS) entry which is preliminary data.</text>
</comment>
<dbReference type="RefSeq" id="WP_124584066.1">
    <property type="nucleotide sequence ID" value="NZ_QTQV01000025.1"/>
</dbReference>
<proteinExistence type="predicted"/>
<dbReference type="AlphaFoldDB" id="A0A3N8P923"/>
<evidence type="ECO:0000313" key="2">
    <source>
        <dbReference type="Proteomes" id="UP000277921"/>
    </source>
</evidence>
<gene>
    <name evidence="1" type="ORF">DF051_31835</name>
</gene>
<name>A0A3N8P923_9BURK</name>
<accession>A0A3N8P923</accession>
<protein>
    <submittedName>
        <fullName evidence="1">Uncharacterized protein</fullName>
    </submittedName>
</protein>
<dbReference type="Proteomes" id="UP000277921">
    <property type="component" value="Unassembled WGS sequence"/>
</dbReference>
<reference evidence="1 2" key="1">
    <citation type="submission" date="2018-08" db="EMBL/GenBank/DDBJ databases">
        <title>Comparative analysis of Burkholderia isolates from Puerto Rico.</title>
        <authorList>
            <person name="Hall C."/>
            <person name="Sahl J."/>
            <person name="Wagner D."/>
        </authorList>
    </citation>
    <scope>NUCLEOTIDE SEQUENCE [LARGE SCALE GENOMIC DNA]</scope>
    <source>
        <strain evidence="1 2">Bp9025</strain>
    </source>
</reference>
<dbReference type="EMBL" id="QTQV01000025">
    <property type="protein sequence ID" value="RQT08277.1"/>
    <property type="molecule type" value="Genomic_DNA"/>
</dbReference>
<sequence length="139" mass="15928">MIKPDRIPTFHDAELVTIDHRPADHALRLRFRRVGGEIHSFRFTGVISFRIIDFAQQNVVSRLLLSPAYPFSQTEVRHWLKWIGSREDFDAANVDDSRLDQYLADFDTDRKALFVLEPSCGAEVAVLCETIRLDSGPDV</sequence>
<evidence type="ECO:0000313" key="1">
    <source>
        <dbReference type="EMBL" id="RQT08277.1"/>
    </source>
</evidence>